<gene>
    <name evidence="1" type="ORF">C5U62_04490</name>
</gene>
<dbReference type="AlphaFoldDB" id="A0A2T6GSW7"/>
<organism evidence="1 2">
    <name type="scientific">Pseudomonas protegens</name>
    <dbReference type="NCBI Taxonomy" id="380021"/>
    <lineage>
        <taxon>Bacteria</taxon>
        <taxon>Pseudomonadati</taxon>
        <taxon>Pseudomonadota</taxon>
        <taxon>Gammaproteobacteria</taxon>
        <taxon>Pseudomonadales</taxon>
        <taxon>Pseudomonadaceae</taxon>
        <taxon>Pseudomonas</taxon>
    </lineage>
</organism>
<name>A0A2T6GSW7_9PSED</name>
<proteinExistence type="predicted"/>
<evidence type="ECO:0000313" key="2">
    <source>
        <dbReference type="Proteomes" id="UP000244178"/>
    </source>
</evidence>
<reference evidence="1 2" key="1">
    <citation type="submission" date="2018-03" db="EMBL/GenBank/DDBJ databases">
        <title>Draft genome sequence of the plant growth promoting rhizobacterium Pseudomonas protegens strain BNJ-SS-45 isolated from wheat (Triticum aestivum) rhizosphere.</title>
        <authorList>
            <person name="Bajpai A."/>
            <person name="Shende K."/>
            <person name="Meena N."/>
            <person name="Upadhyayula S.R."/>
            <person name="Suravajhala P."/>
            <person name="Medicherla K.M."/>
            <person name="Johri B.N."/>
        </authorList>
    </citation>
    <scope>NUCLEOTIDE SEQUENCE [LARGE SCALE GENOMIC DNA]</scope>
    <source>
        <strain evidence="1 2">BNJ-SS-45</strain>
    </source>
</reference>
<dbReference type="Proteomes" id="UP000244178">
    <property type="component" value="Unassembled WGS sequence"/>
</dbReference>
<evidence type="ECO:0000313" key="1">
    <source>
        <dbReference type="EMBL" id="PUA47242.1"/>
    </source>
</evidence>
<accession>A0A2T6GSW7</accession>
<protein>
    <submittedName>
        <fullName evidence="1">Uncharacterized protein</fullName>
    </submittedName>
</protein>
<dbReference type="EMBL" id="PYJM01000001">
    <property type="protein sequence ID" value="PUA47242.1"/>
    <property type="molecule type" value="Genomic_DNA"/>
</dbReference>
<sequence length="1138" mass="126334">MVLTADGSVSAFSTFESVTCLVLLGDPGAGKSHLFEHWAEQAGGRAMSLRGFLLRDPALIAEGSTLFIDALDEHRAQYGERPAFDDLIRHLGRLPPCRVRIACRSADWAGLNDLKLLSSCFPGKDQVQELHLLALSEEEQQQVLEQHGGTPKDFLQQARQRGLGEMLGNPLTLLMLAQVVAQDHWPLTRRELFERSSVLLLDELNAAHRDDRQPHAQLSEQQMLEAAGLLCALRLLADIDGFSTDERYDRRYPPLRKLHAFGTAALRAALASRVFTSTREPGVFDYGHKASAEYLAARYLAGQFHAGLPLSRIRLLLCVEGKPASYLRGVHAWLAVFLGAQASPFIEADPYGILVYGDAASLSVQSKVQLLQALATLALADPWFRGQEPPALNLAGFTEPGLESCFQRLLSDPGLPHELRLLLLDLLRAGQPLPAMLQPLTQLLAAAGTHLNERAYAAQALARWGEEGTQVVRRAYQDLMGDKHARSLCGYILSHRLAGQVHYDQLLELYRQGADAQGAAYASLARWSLHEVVAEPEMTACLDGMVELWPQIAEDNPRGEVLRFVLYLLVRYLNTVAVLDEPRVFQWLAFINAGVVDPHPWLFNGLRTALQRRPETAQGLLDRAASHPGLAGCEFLEQELPSADELQDEPQESGYPCPEEYQPAVAALHQQLQAAEAPRTCDAFLLGFVIFDCIERETLAGQAWFSAFRQAQYADYIDCIVLHFLVLPDHFRQRSCLSWKATRQIALADKLDVVFQVLNSAASLDKTALYDVVRPFCRHLDLPRFGPCISQLLSSGAGLEHQAFIITLGLLLSLESFAPVLQASDTATRNEVVWYLRDLTGLVRGFDGPMDLSAEQAFCFCRLVADQYPATPQAFDWFALSNTGAEDADEFLAGLISYLASKTCDDSRHHLLSLQGHPHLASWHPYLNHALLLNDARRRDARHTRHGWEQVAQVLNNGVPGTIEQMQALVLDELQGIAGLLRSNLDVHKFFWNEVKGRISTPKWEESCRDVLLSLLRPRLEARHITAEPEAHMADEKRVDIAVQSGPIKLVIELKRSSHKDVWSAIQDQLIALYTPDPGARGYGIYGVFWHGPRAKVRAGPGGVVPQSAEQMLSLLEASVPEPQRAYIKVFVLDVSGR</sequence>
<comment type="caution">
    <text evidence="1">The sequence shown here is derived from an EMBL/GenBank/DDBJ whole genome shotgun (WGS) entry which is preliminary data.</text>
</comment>